<name>A0A6P2CZN3_9BACT</name>
<dbReference type="Proteomes" id="UP000464178">
    <property type="component" value="Chromosome"/>
</dbReference>
<evidence type="ECO:0000313" key="1">
    <source>
        <dbReference type="EMBL" id="VTR94339.1"/>
    </source>
</evidence>
<reference evidence="1 2" key="1">
    <citation type="submission" date="2019-05" db="EMBL/GenBank/DDBJ databases">
        <authorList>
            <consortium name="Science for Life Laboratories"/>
        </authorList>
    </citation>
    <scope>NUCLEOTIDE SEQUENCE [LARGE SCALE GENOMIC DNA]</scope>
    <source>
        <strain evidence="1">Soil9</strain>
    </source>
</reference>
<dbReference type="AlphaFoldDB" id="A0A6P2CZN3"/>
<organism evidence="1 2">
    <name type="scientific">Gemmata massiliana</name>
    <dbReference type="NCBI Taxonomy" id="1210884"/>
    <lineage>
        <taxon>Bacteria</taxon>
        <taxon>Pseudomonadati</taxon>
        <taxon>Planctomycetota</taxon>
        <taxon>Planctomycetia</taxon>
        <taxon>Gemmatales</taxon>
        <taxon>Gemmataceae</taxon>
        <taxon>Gemmata</taxon>
    </lineage>
</organism>
<keyword evidence="2" id="KW-1185">Reference proteome</keyword>
<protein>
    <submittedName>
        <fullName evidence="1">Uncharacterized protein</fullName>
    </submittedName>
</protein>
<gene>
    <name evidence="1" type="ORF">SOIL9_33750</name>
</gene>
<proteinExistence type="predicted"/>
<dbReference type="KEGG" id="gms:SOIL9_33750"/>
<sequence length="58" mass="6258">MPQKGYWINQRPATPVNAYNLFALPPGGCVNGVESWLRESEIIEIAAPKTVAVCAAKS</sequence>
<evidence type="ECO:0000313" key="2">
    <source>
        <dbReference type="Proteomes" id="UP000464178"/>
    </source>
</evidence>
<dbReference type="EMBL" id="LR593886">
    <property type="protein sequence ID" value="VTR94339.1"/>
    <property type="molecule type" value="Genomic_DNA"/>
</dbReference>
<accession>A0A6P2CZN3</accession>